<name>A0A501WF57_9RHOB</name>
<organism evidence="1 2">
    <name type="scientific">Amaricoccus solimangrovi</name>
    <dbReference type="NCBI Taxonomy" id="2589815"/>
    <lineage>
        <taxon>Bacteria</taxon>
        <taxon>Pseudomonadati</taxon>
        <taxon>Pseudomonadota</taxon>
        <taxon>Alphaproteobacteria</taxon>
        <taxon>Rhodobacterales</taxon>
        <taxon>Paracoccaceae</taxon>
        <taxon>Amaricoccus</taxon>
    </lineage>
</organism>
<dbReference type="Gene3D" id="3.10.129.10">
    <property type="entry name" value="Hotdog Thioesterase"/>
    <property type="match status" value="1"/>
</dbReference>
<dbReference type="Proteomes" id="UP000319255">
    <property type="component" value="Unassembled WGS sequence"/>
</dbReference>
<evidence type="ECO:0000313" key="1">
    <source>
        <dbReference type="EMBL" id="TPE47125.1"/>
    </source>
</evidence>
<keyword evidence="2" id="KW-1185">Reference proteome</keyword>
<dbReference type="SUPFAM" id="SSF54637">
    <property type="entry name" value="Thioesterase/thiol ester dehydrase-isomerase"/>
    <property type="match status" value="1"/>
</dbReference>
<evidence type="ECO:0000313" key="2">
    <source>
        <dbReference type="Proteomes" id="UP000319255"/>
    </source>
</evidence>
<accession>A0A501WF57</accession>
<dbReference type="EMBL" id="VFRP01000035">
    <property type="protein sequence ID" value="TPE47125.1"/>
    <property type="molecule type" value="Genomic_DNA"/>
</dbReference>
<reference evidence="1 2" key="1">
    <citation type="submission" date="2019-06" db="EMBL/GenBank/DDBJ databases">
        <title>A novel bacterium of genus Amaricoccus, isolated from marine sediment.</title>
        <authorList>
            <person name="Huang H."/>
            <person name="Mo K."/>
            <person name="Hu Y."/>
        </authorList>
    </citation>
    <scope>NUCLEOTIDE SEQUENCE [LARGE SCALE GENOMIC DNA]</scope>
    <source>
        <strain evidence="1 2">HB172011</strain>
    </source>
</reference>
<dbReference type="AlphaFoldDB" id="A0A501WF57"/>
<dbReference type="InterPro" id="IPR029069">
    <property type="entry name" value="HotDog_dom_sf"/>
</dbReference>
<sequence length="157" mass="16701">MTAPRLFDSVAVGDRIELTKGPLTEAHLMRWSAAMENWHRIHYDHPFSVGHEKLPGLLISGSLKQQFIVQLLSRWAGSAGWLVSASFQFRAMNVVGETLTAWAEVKDLSSGADHGLVTFDLGIRNGAGKESTPGSGVVSLPLVATAAVVRPAAGGLA</sequence>
<dbReference type="OrthoDB" id="9796589at2"/>
<comment type="caution">
    <text evidence="1">The sequence shown here is derived from an EMBL/GenBank/DDBJ whole genome shotgun (WGS) entry which is preliminary data.</text>
</comment>
<proteinExistence type="predicted"/>
<gene>
    <name evidence="1" type="ORF">FJM51_20735</name>
</gene>
<protein>
    <submittedName>
        <fullName evidence="1">Acyl dehydratase</fullName>
    </submittedName>
</protein>